<feature type="non-terminal residue" evidence="1">
    <location>
        <position position="1"/>
    </location>
</feature>
<organism evidence="1 2">
    <name type="scientific">Pristionchus entomophagus</name>
    <dbReference type="NCBI Taxonomy" id="358040"/>
    <lineage>
        <taxon>Eukaryota</taxon>
        <taxon>Metazoa</taxon>
        <taxon>Ecdysozoa</taxon>
        <taxon>Nematoda</taxon>
        <taxon>Chromadorea</taxon>
        <taxon>Rhabditida</taxon>
        <taxon>Rhabditina</taxon>
        <taxon>Diplogasteromorpha</taxon>
        <taxon>Diplogasteroidea</taxon>
        <taxon>Neodiplogasteridae</taxon>
        <taxon>Pristionchus</taxon>
    </lineage>
</organism>
<dbReference type="AlphaFoldDB" id="A0AAV5SEY7"/>
<dbReference type="PANTHER" id="PTHR31562:SF8">
    <property type="entry name" value="ALPHA-1,6-MANNOSYLTRANSFERASE"/>
    <property type="match status" value="1"/>
</dbReference>
<evidence type="ECO:0000313" key="2">
    <source>
        <dbReference type="Proteomes" id="UP001432027"/>
    </source>
</evidence>
<dbReference type="PANTHER" id="PTHR31562">
    <property type="entry name" value="PROTEIN CBG18972"/>
    <property type="match status" value="1"/>
</dbReference>
<dbReference type="Gene3D" id="3.90.550.10">
    <property type="entry name" value="Spore Coat Polysaccharide Biosynthesis Protein SpsA, Chain A"/>
    <property type="match status" value="1"/>
</dbReference>
<evidence type="ECO:0000313" key="1">
    <source>
        <dbReference type="EMBL" id="GMS81425.1"/>
    </source>
</evidence>
<dbReference type="InterPro" id="IPR004988">
    <property type="entry name" value="DUF273"/>
</dbReference>
<proteinExistence type="predicted"/>
<dbReference type="Proteomes" id="UP001432027">
    <property type="component" value="Unassembled WGS sequence"/>
</dbReference>
<protein>
    <submittedName>
        <fullName evidence="1">Uncharacterized protein</fullName>
    </submittedName>
</protein>
<accession>A0AAV5SEY7</accession>
<dbReference type="InterPro" id="IPR029044">
    <property type="entry name" value="Nucleotide-diphossugar_trans"/>
</dbReference>
<dbReference type="EMBL" id="BTSX01000001">
    <property type="protein sequence ID" value="GMS81425.1"/>
    <property type="molecule type" value="Genomic_DNA"/>
</dbReference>
<gene>
    <name evidence="1" type="ORF">PENTCL1PPCAC_3600</name>
</gene>
<name>A0AAV5SEY7_9BILA</name>
<comment type="caution">
    <text evidence="1">The sequence shown here is derived from an EMBL/GenBank/DDBJ whole genome shotgun (WGS) entry which is preliminary data.</text>
</comment>
<reference evidence="1" key="1">
    <citation type="submission" date="2023-10" db="EMBL/GenBank/DDBJ databases">
        <title>Genome assembly of Pristionchus species.</title>
        <authorList>
            <person name="Yoshida K."/>
            <person name="Sommer R.J."/>
        </authorList>
    </citation>
    <scope>NUCLEOTIDE SEQUENCE</scope>
    <source>
        <strain evidence="1">RS0144</strain>
    </source>
</reference>
<sequence length="413" mass="48582">FRMRNTRNLLYIPCFICACLLFFIFLTSQSDVDVNRQLKRMRDMEGAGGRNHREEMAREHLHKDDEHVEMFDHSSRVPRQDYPRRLNMSSCPPLYGKIGVLVAYAKSSMETHYAVAQRSLECYMKSVNYTIFMVDLDNDQRVKHACFMNKQLLFKKHCAASFYLKEVDWMLVLDADTAVVNPNHCIEEWIDTRVDLIFYERYFNWEIAAGNYLAKNTEFARGFLKKWADWEFIQPSNWNGIDNGVLQIHILETVLPSSVQEIRICDEIWRNGTDYDTYMAYVTCCKMALGATRLWPGKLRIYRRAHGWVRDGWLAHDEWAETDFMLHGYKLQEVGQDGWKSPFNEIIDPSKCDATTKGWPWRKDKMLSVEKLKSALAAYEKFARKIFPQKGRVIPYLQYPDVGDCFPHCDDMV</sequence>
<keyword evidence="2" id="KW-1185">Reference proteome</keyword>
<dbReference type="Pfam" id="PF03314">
    <property type="entry name" value="DUF273"/>
    <property type="match status" value="1"/>
</dbReference>